<evidence type="ECO:0000313" key="4">
    <source>
        <dbReference type="Proteomes" id="UP000019478"/>
    </source>
</evidence>
<feature type="region of interest" description="Disordered" evidence="1">
    <location>
        <begin position="533"/>
        <end position="564"/>
    </location>
</feature>
<feature type="chain" id="PRO_5004933127" evidence="2">
    <location>
        <begin position="19"/>
        <end position="597"/>
    </location>
</feature>
<keyword evidence="2" id="KW-0732">Signal</keyword>
<dbReference type="STRING" id="1182542.W9XWT0"/>
<accession>W9XWT0</accession>
<keyword evidence="4" id="KW-1185">Reference proteome</keyword>
<dbReference type="PANTHER" id="PTHR38122:SF1">
    <property type="entry name" value="GLYCOPROTEIN X"/>
    <property type="match status" value="1"/>
</dbReference>
<dbReference type="PANTHER" id="PTHR38122">
    <property type="entry name" value="GLYCOPROTEIN X"/>
    <property type="match status" value="1"/>
</dbReference>
<organism evidence="3 4">
    <name type="scientific">Capronia epimyces CBS 606.96</name>
    <dbReference type="NCBI Taxonomy" id="1182542"/>
    <lineage>
        <taxon>Eukaryota</taxon>
        <taxon>Fungi</taxon>
        <taxon>Dikarya</taxon>
        <taxon>Ascomycota</taxon>
        <taxon>Pezizomycotina</taxon>
        <taxon>Eurotiomycetes</taxon>
        <taxon>Chaetothyriomycetidae</taxon>
        <taxon>Chaetothyriales</taxon>
        <taxon>Herpotrichiellaceae</taxon>
        <taxon>Capronia</taxon>
    </lineage>
</organism>
<protein>
    <submittedName>
        <fullName evidence="3">Uncharacterized protein</fullName>
    </submittedName>
</protein>
<dbReference type="HOGENOM" id="CLU_438040_0_0_1"/>
<dbReference type="EMBL" id="AMGY01000006">
    <property type="protein sequence ID" value="EXJ81431.1"/>
    <property type="molecule type" value="Genomic_DNA"/>
</dbReference>
<dbReference type="GeneID" id="19171819"/>
<proteinExistence type="predicted"/>
<gene>
    <name evidence="3" type="ORF">A1O3_07723</name>
</gene>
<evidence type="ECO:0000313" key="3">
    <source>
        <dbReference type="EMBL" id="EXJ81431.1"/>
    </source>
</evidence>
<comment type="caution">
    <text evidence="3">The sequence shown here is derived from an EMBL/GenBank/DDBJ whole genome shotgun (WGS) entry which is preliminary data.</text>
</comment>
<dbReference type="RefSeq" id="XP_007736019.1">
    <property type="nucleotide sequence ID" value="XM_007737829.1"/>
</dbReference>
<feature type="signal peptide" evidence="2">
    <location>
        <begin position="1"/>
        <end position="18"/>
    </location>
</feature>
<sequence>MHSLVSSLVSSLASSSLAVRAPPPQTWSEVATVGPGWISTSTVHDTFIYTCPPIPTVFVNVTQYVPVTATDTTSEYFTDTTTASLTNTTTASYTETTTTPITIYQTIISTTILTTTEIVTETSTTVSPSPTTLTATEELLLETFTTEVTSITLCPTRIVNPTFTALGPFPTDWTWGCPPGWLCRPSRQNCNFEAGLPDQNFYCAPNECIPAQALPEPLPIWDNSIYGNSTPTTDQGLTIQAIDDYFNMDPTAFGLTYQIFVVEEVYTITSTTLLLPTPAVAARQAQTSVPGACYPWCNNCLLEAQSRGKISALCVPGSAFEVSLNQCEQCVSVHKSDGSGSFVQISPQFQQFLDYCGQFATVVLTSSVTAVTTNTLGSAYSSVSPVIWTTVTPKSSVTVSTSASLHTSVTVVVETTATTETLSPSTESTSTSTATKTLNSSSKSLPVITTTTVATSSGSTPSTLSSESPYTTTATVPTTLFSLSTVGGSQWSQITIILPLGDNSTTTVYGSDLTSGATLVLPEPSTTSSYLTTKTVTPGHPGSGSATAQSTTSPAAPSTFSGGASRPRVAVTVTAGTLSWETTMLGLVITCAAAFVW</sequence>
<evidence type="ECO:0000256" key="2">
    <source>
        <dbReference type="SAM" id="SignalP"/>
    </source>
</evidence>
<dbReference type="eggNOG" id="ENOG502S2BG">
    <property type="taxonomic scope" value="Eukaryota"/>
</dbReference>
<dbReference type="Proteomes" id="UP000019478">
    <property type="component" value="Unassembled WGS sequence"/>
</dbReference>
<reference evidence="3 4" key="1">
    <citation type="submission" date="2013-03" db="EMBL/GenBank/DDBJ databases">
        <title>The Genome Sequence of Capronia epimyces CBS 606.96.</title>
        <authorList>
            <consortium name="The Broad Institute Genomics Platform"/>
            <person name="Cuomo C."/>
            <person name="de Hoog S."/>
            <person name="Gorbushina A."/>
            <person name="Walker B."/>
            <person name="Young S.K."/>
            <person name="Zeng Q."/>
            <person name="Gargeya S."/>
            <person name="Fitzgerald M."/>
            <person name="Haas B."/>
            <person name="Abouelleil A."/>
            <person name="Allen A.W."/>
            <person name="Alvarado L."/>
            <person name="Arachchi H.M."/>
            <person name="Berlin A.M."/>
            <person name="Chapman S.B."/>
            <person name="Gainer-Dewar J."/>
            <person name="Goldberg J."/>
            <person name="Griggs A."/>
            <person name="Gujja S."/>
            <person name="Hansen M."/>
            <person name="Howarth C."/>
            <person name="Imamovic A."/>
            <person name="Ireland A."/>
            <person name="Larimer J."/>
            <person name="McCowan C."/>
            <person name="Murphy C."/>
            <person name="Pearson M."/>
            <person name="Poon T.W."/>
            <person name="Priest M."/>
            <person name="Roberts A."/>
            <person name="Saif S."/>
            <person name="Shea T."/>
            <person name="Sisk P."/>
            <person name="Sykes S."/>
            <person name="Wortman J."/>
            <person name="Nusbaum C."/>
            <person name="Birren B."/>
        </authorList>
    </citation>
    <scope>NUCLEOTIDE SEQUENCE [LARGE SCALE GENOMIC DNA]</scope>
    <source>
        <strain evidence="3 4">CBS 606.96</strain>
    </source>
</reference>
<evidence type="ECO:0000256" key="1">
    <source>
        <dbReference type="SAM" id="MobiDB-lite"/>
    </source>
</evidence>
<feature type="compositionally biased region" description="Low complexity" evidence="1">
    <location>
        <begin position="533"/>
        <end position="562"/>
    </location>
</feature>
<name>W9XWT0_9EURO</name>
<dbReference type="OrthoDB" id="5414836at2759"/>
<dbReference type="AlphaFoldDB" id="W9XWT0"/>